<evidence type="ECO:0000313" key="5">
    <source>
        <dbReference type="Proteomes" id="UP001375382"/>
    </source>
</evidence>
<keyword evidence="2" id="KW-0597">Phosphoprotein</keyword>
<dbReference type="SUPFAM" id="SSF81606">
    <property type="entry name" value="PP2C-like"/>
    <property type="match status" value="1"/>
</dbReference>
<dbReference type="PROSITE" id="PS50110">
    <property type="entry name" value="RESPONSE_REGULATORY"/>
    <property type="match status" value="1"/>
</dbReference>
<dbReference type="Pfam" id="PF07228">
    <property type="entry name" value="SpoIIE"/>
    <property type="match status" value="1"/>
</dbReference>
<dbReference type="PANTHER" id="PTHR43156:SF2">
    <property type="entry name" value="STAGE II SPORULATION PROTEIN E"/>
    <property type="match status" value="1"/>
</dbReference>
<evidence type="ECO:0000256" key="1">
    <source>
        <dbReference type="ARBA" id="ARBA00022801"/>
    </source>
</evidence>
<dbReference type="InterPro" id="IPR052016">
    <property type="entry name" value="Bact_Sigma-Reg"/>
</dbReference>
<protein>
    <submittedName>
        <fullName evidence="4">SpoIIE family protein phosphatase</fullName>
    </submittedName>
</protein>
<dbReference type="InterPro" id="IPR001932">
    <property type="entry name" value="PPM-type_phosphatase-like_dom"/>
</dbReference>
<evidence type="ECO:0000256" key="2">
    <source>
        <dbReference type="PROSITE-ProRule" id="PRU00169"/>
    </source>
</evidence>
<keyword evidence="5" id="KW-1185">Reference proteome</keyword>
<evidence type="ECO:0000259" key="3">
    <source>
        <dbReference type="PROSITE" id="PS50110"/>
    </source>
</evidence>
<dbReference type="InterPro" id="IPR036457">
    <property type="entry name" value="PPM-type-like_dom_sf"/>
</dbReference>
<dbReference type="InterPro" id="IPR011006">
    <property type="entry name" value="CheY-like_superfamily"/>
</dbReference>
<dbReference type="Gene3D" id="3.60.40.10">
    <property type="entry name" value="PPM-type phosphatase domain"/>
    <property type="match status" value="1"/>
</dbReference>
<sequence length="440" mass="49184">MPQDFDGPEHSGADENVLVFAADADISDEPLASWTVLIVDDDNEIHQITKLALRDFSFQQHKLEFISAYSAAEARDVLAQHPEIALILLDVVMETDDAGLTLVRYIRQQLHNDVVRIILRTGQPGQAPEQRVVQDYDINDYRAKTELTVQRLNTTVVSALRAYIAIEQLARLNASLEQQVQARTAELLASNQQLTQSLAELEAGERAGKQVQFKMLPPQDFRVAQFQFSHALYPSEFMSGDFVDYFAADEHKVVFYIADVSGHGVASAFVTVYLKRFISANLERYRRGSSALVTDPAALLAQLNAELLQEKIGKYIALFYAVLDTESGELTYANAGAFPWPLLHQAGHASYLPLKSTPVGMFDFATYANQNLQLQQGNRLWLFSDGILDLLPQQDTEQKLQHLQHSSAQHSDIAALLQALAIKPEQPLPDDLTILTLTWH</sequence>
<dbReference type="SMART" id="SM00448">
    <property type="entry name" value="REC"/>
    <property type="match status" value="1"/>
</dbReference>
<feature type="domain" description="Response regulatory" evidence="3">
    <location>
        <begin position="35"/>
        <end position="159"/>
    </location>
</feature>
<keyword evidence="1" id="KW-0378">Hydrolase</keyword>
<dbReference type="Proteomes" id="UP001375382">
    <property type="component" value="Unassembled WGS sequence"/>
</dbReference>
<reference evidence="4 5" key="1">
    <citation type="journal article" date="2023" name="Ecotoxicol. Environ. Saf.">
        <title>Mercury remediation potential of mercury-resistant strain Rheinheimera metallidurans sp. nov. isolated from a municipal waste dumping site.</title>
        <authorList>
            <person name="Yadav V."/>
            <person name="Manjhi A."/>
            <person name="Vadakedath N."/>
        </authorList>
    </citation>
    <scope>NUCLEOTIDE SEQUENCE [LARGE SCALE GENOMIC DNA]</scope>
    <source>
        <strain evidence="4 5">E-49</strain>
    </source>
</reference>
<name>A0ABU8C9I8_9GAMM</name>
<dbReference type="Gene3D" id="3.40.50.2300">
    <property type="match status" value="1"/>
</dbReference>
<dbReference type="InterPro" id="IPR001789">
    <property type="entry name" value="Sig_transdc_resp-reg_receiver"/>
</dbReference>
<dbReference type="PANTHER" id="PTHR43156">
    <property type="entry name" value="STAGE II SPORULATION PROTEIN E-RELATED"/>
    <property type="match status" value="1"/>
</dbReference>
<dbReference type="Pfam" id="PF00072">
    <property type="entry name" value="Response_reg"/>
    <property type="match status" value="1"/>
</dbReference>
<gene>
    <name evidence="4" type="ORF">MN202_15305</name>
</gene>
<dbReference type="EMBL" id="JALAAR010000014">
    <property type="protein sequence ID" value="MEH8018610.1"/>
    <property type="molecule type" value="Genomic_DNA"/>
</dbReference>
<organism evidence="4 5">
    <name type="scientific">Rheinheimera muenzenbergensis</name>
    <dbReference type="NCBI Taxonomy" id="1193628"/>
    <lineage>
        <taxon>Bacteria</taxon>
        <taxon>Pseudomonadati</taxon>
        <taxon>Pseudomonadota</taxon>
        <taxon>Gammaproteobacteria</taxon>
        <taxon>Chromatiales</taxon>
        <taxon>Chromatiaceae</taxon>
        <taxon>Rheinheimera</taxon>
    </lineage>
</organism>
<evidence type="ECO:0000313" key="4">
    <source>
        <dbReference type="EMBL" id="MEH8018610.1"/>
    </source>
</evidence>
<dbReference type="SMART" id="SM00331">
    <property type="entry name" value="PP2C_SIG"/>
    <property type="match status" value="1"/>
</dbReference>
<dbReference type="RefSeq" id="WP_335737013.1">
    <property type="nucleotide sequence ID" value="NZ_JALAAR010000014.1"/>
</dbReference>
<feature type="modified residue" description="4-aspartylphosphate" evidence="2">
    <location>
        <position position="90"/>
    </location>
</feature>
<accession>A0ABU8C9I8</accession>
<dbReference type="SUPFAM" id="SSF52172">
    <property type="entry name" value="CheY-like"/>
    <property type="match status" value="1"/>
</dbReference>
<proteinExistence type="predicted"/>
<comment type="caution">
    <text evidence="4">The sequence shown here is derived from an EMBL/GenBank/DDBJ whole genome shotgun (WGS) entry which is preliminary data.</text>
</comment>